<evidence type="ECO:0000256" key="3">
    <source>
        <dbReference type="ARBA" id="ARBA00022989"/>
    </source>
</evidence>
<dbReference type="Pfam" id="PF13704">
    <property type="entry name" value="Glyco_tranf_2_4"/>
    <property type="match status" value="1"/>
</dbReference>
<dbReference type="GO" id="GO:0016757">
    <property type="term" value="F:glycosyltransferase activity"/>
    <property type="evidence" value="ECO:0007669"/>
    <property type="project" value="TreeGrafter"/>
</dbReference>
<comment type="subcellular location">
    <subcellularLocation>
        <location evidence="1">Membrane</location>
        <topology evidence="1">Single-pass membrane protein</topology>
    </subcellularLocation>
</comment>
<protein>
    <recommendedName>
        <fullName evidence="5">Glycosyltransferase family 92 protein</fullName>
    </recommendedName>
</protein>
<keyword evidence="2" id="KW-0812">Transmembrane</keyword>
<dbReference type="GO" id="GO:0016020">
    <property type="term" value="C:membrane"/>
    <property type="evidence" value="ECO:0007669"/>
    <property type="project" value="UniProtKB-SubCell"/>
</dbReference>
<keyword evidence="3" id="KW-1133">Transmembrane helix</keyword>
<accession>A0A6C0JN30</accession>
<sequence>MSNVQGFLIQNDDYLFFDIFSKIISVIILKMSIILFDKACLYDVHKNETTLYGHYTKQFHNIWIEDSTYNLVFCNDRPDFYIKISGKSTILRNFIFINMHEQTNLGDVHLLFPFEDCDLQITPNSAIISTMCKDYSHRLDEWIQYNLKLGFSGIIVFNNDGNKSNPLNENLENCVQTSSTEDICKKYKGKVLVIEFPYSPLETEDWNNIQRSALHIGVNAFRKKCRNIALIDADEFIYFPNHTNMNIEDFLKNHGTITMMSNILTNKNENDLLNNNILDLANYIGEDKYTKTILHTEKINENEFIVTPHTHGTQEIINKEFIIHYHCWMNNRYKYNEAMPVINISSDNKL</sequence>
<evidence type="ECO:0008006" key="5">
    <source>
        <dbReference type="Google" id="ProtNLM"/>
    </source>
</evidence>
<evidence type="ECO:0000313" key="4">
    <source>
        <dbReference type="EMBL" id="QHU05084.1"/>
    </source>
</evidence>
<keyword evidence="3" id="KW-0472">Membrane</keyword>
<evidence type="ECO:0000256" key="2">
    <source>
        <dbReference type="ARBA" id="ARBA00022692"/>
    </source>
</evidence>
<dbReference type="GO" id="GO:0005737">
    <property type="term" value="C:cytoplasm"/>
    <property type="evidence" value="ECO:0007669"/>
    <property type="project" value="TreeGrafter"/>
</dbReference>
<dbReference type="EMBL" id="MN740407">
    <property type="protein sequence ID" value="QHU05084.1"/>
    <property type="molecule type" value="Genomic_DNA"/>
</dbReference>
<reference evidence="4" key="1">
    <citation type="journal article" date="2020" name="Nature">
        <title>Giant virus diversity and host interactions through global metagenomics.</title>
        <authorList>
            <person name="Schulz F."/>
            <person name="Roux S."/>
            <person name="Paez-Espino D."/>
            <person name="Jungbluth S."/>
            <person name="Walsh D.A."/>
            <person name="Denef V.J."/>
            <person name="McMahon K.D."/>
            <person name="Konstantinidis K.T."/>
            <person name="Eloe-Fadrosh E.A."/>
            <person name="Kyrpides N.C."/>
            <person name="Woyke T."/>
        </authorList>
    </citation>
    <scope>NUCLEOTIDE SEQUENCE</scope>
    <source>
        <strain evidence="4">GVMAG-M-3300027708-5</strain>
    </source>
</reference>
<dbReference type="PANTHER" id="PTHR21461:SF69">
    <property type="entry name" value="GLYCOSYLTRANSFERASE FAMILY 92 PROTEIN"/>
    <property type="match status" value="1"/>
</dbReference>
<dbReference type="PANTHER" id="PTHR21461">
    <property type="entry name" value="GLYCOSYLTRANSFERASE FAMILY 92 PROTEIN"/>
    <property type="match status" value="1"/>
</dbReference>
<evidence type="ECO:0000256" key="1">
    <source>
        <dbReference type="ARBA" id="ARBA00004167"/>
    </source>
</evidence>
<dbReference type="AlphaFoldDB" id="A0A6C0JN30"/>
<proteinExistence type="predicted"/>
<name>A0A6C0JN30_9ZZZZ</name>
<organism evidence="4">
    <name type="scientific">viral metagenome</name>
    <dbReference type="NCBI Taxonomy" id="1070528"/>
    <lineage>
        <taxon>unclassified sequences</taxon>
        <taxon>metagenomes</taxon>
        <taxon>organismal metagenomes</taxon>
    </lineage>
</organism>